<keyword evidence="3" id="KW-1185">Reference proteome</keyword>
<dbReference type="HOGENOM" id="CLU_1409761_0_0_1"/>
<reference evidence="3" key="2">
    <citation type="submission" date="2015-01" db="EMBL/GenBank/DDBJ databases">
        <title>Evolutionary Origins and Diversification of the Mycorrhizal Mutualists.</title>
        <authorList>
            <consortium name="DOE Joint Genome Institute"/>
            <consortium name="Mycorrhizal Genomics Consortium"/>
            <person name="Kohler A."/>
            <person name="Kuo A."/>
            <person name="Nagy L.G."/>
            <person name="Floudas D."/>
            <person name="Copeland A."/>
            <person name="Barry K.W."/>
            <person name="Cichocki N."/>
            <person name="Veneault-Fourrey C."/>
            <person name="LaButti K."/>
            <person name="Lindquist E.A."/>
            <person name="Lipzen A."/>
            <person name="Lundell T."/>
            <person name="Morin E."/>
            <person name="Murat C."/>
            <person name="Riley R."/>
            <person name="Ohm R."/>
            <person name="Sun H."/>
            <person name="Tunlid A."/>
            <person name="Henrissat B."/>
            <person name="Grigoriev I.V."/>
            <person name="Hibbett D.S."/>
            <person name="Martin F."/>
        </authorList>
    </citation>
    <scope>NUCLEOTIDE SEQUENCE [LARGE SCALE GENOMIC DNA]</scope>
    <source>
        <strain evidence="3">MUT 4182</strain>
    </source>
</reference>
<evidence type="ECO:0000256" key="1">
    <source>
        <dbReference type="SAM" id="MobiDB-lite"/>
    </source>
</evidence>
<dbReference type="OrthoDB" id="2429551at2759"/>
<protein>
    <submittedName>
        <fullName evidence="2">Uncharacterized protein</fullName>
    </submittedName>
</protein>
<organism evidence="2 3">
    <name type="scientific">Tulasnella calospora MUT 4182</name>
    <dbReference type="NCBI Taxonomy" id="1051891"/>
    <lineage>
        <taxon>Eukaryota</taxon>
        <taxon>Fungi</taxon>
        <taxon>Dikarya</taxon>
        <taxon>Basidiomycota</taxon>
        <taxon>Agaricomycotina</taxon>
        <taxon>Agaricomycetes</taxon>
        <taxon>Cantharellales</taxon>
        <taxon>Tulasnellaceae</taxon>
        <taxon>Tulasnella</taxon>
    </lineage>
</organism>
<dbReference type="AlphaFoldDB" id="A0A0C3L902"/>
<sequence>MDSGRSGLGEVRSLASKVHVATRVRPAVGQTTRPTGTRISDRPGRPSTSNPYLNTVPMATANQKVQDIPISEIGPLLPADDKAEKIFSSVKDNVLKKIWDLHQKDAIHNLNEVWKLENIDAYELISYRVEEVPHGLNYYGKIQMNKKEDCVHVRAFRAQEGKGPIKFHAIQTRPSWDGGAVFTLEEPLRPFEY</sequence>
<dbReference type="Proteomes" id="UP000054248">
    <property type="component" value="Unassembled WGS sequence"/>
</dbReference>
<accession>A0A0C3L902</accession>
<gene>
    <name evidence="2" type="ORF">M407DRAFT_20582</name>
</gene>
<evidence type="ECO:0000313" key="3">
    <source>
        <dbReference type="Proteomes" id="UP000054248"/>
    </source>
</evidence>
<dbReference type="EMBL" id="KN822973">
    <property type="protein sequence ID" value="KIO30313.1"/>
    <property type="molecule type" value="Genomic_DNA"/>
</dbReference>
<feature type="region of interest" description="Disordered" evidence="1">
    <location>
        <begin position="29"/>
        <end position="53"/>
    </location>
</feature>
<proteinExistence type="predicted"/>
<feature type="compositionally biased region" description="Polar residues" evidence="1">
    <location>
        <begin position="29"/>
        <end position="38"/>
    </location>
</feature>
<name>A0A0C3L902_9AGAM</name>
<evidence type="ECO:0000313" key="2">
    <source>
        <dbReference type="EMBL" id="KIO30313.1"/>
    </source>
</evidence>
<reference evidence="2 3" key="1">
    <citation type="submission" date="2014-04" db="EMBL/GenBank/DDBJ databases">
        <authorList>
            <consortium name="DOE Joint Genome Institute"/>
            <person name="Kuo A."/>
            <person name="Girlanda M."/>
            <person name="Perotto S."/>
            <person name="Kohler A."/>
            <person name="Nagy L.G."/>
            <person name="Floudas D."/>
            <person name="Copeland A."/>
            <person name="Barry K.W."/>
            <person name="Cichocki N."/>
            <person name="Veneault-Fourrey C."/>
            <person name="LaButti K."/>
            <person name="Lindquist E.A."/>
            <person name="Lipzen A."/>
            <person name="Lundell T."/>
            <person name="Morin E."/>
            <person name="Murat C."/>
            <person name="Sun H."/>
            <person name="Tunlid A."/>
            <person name="Henrissat B."/>
            <person name="Grigoriev I.V."/>
            <person name="Hibbett D.S."/>
            <person name="Martin F."/>
            <person name="Nordberg H.P."/>
            <person name="Cantor M.N."/>
            <person name="Hua S.X."/>
        </authorList>
    </citation>
    <scope>NUCLEOTIDE SEQUENCE [LARGE SCALE GENOMIC DNA]</scope>
    <source>
        <strain evidence="2 3">MUT 4182</strain>
    </source>
</reference>
<dbReference type="Gene3D" id="3.10.450.10">
    <property type="match status" value="1"/>
</dbReference>